<keyword evidence="9" id="KW-0963">Cytoplasm</keyword>
<dbReference type="PRINTS" id="PR01790">
    <property type="entry name" value="SMP30FAMILY"/>
</dbReference>
<evidence type="ECO:0000256" key="4">
    <source>
        <dbReference type="ARBA" id="ARBA00001946"/>
    </source>
</evidence>
<evidence type="ECO:0000256" key="10">
    <source>
        <dbReference type="ARBA" id="ARBA00022723"/>
    </source>
</evidence>
<feature type="non-terminal residue" evidence="17">
    <location>
        <position position="1"/>
    </location>
</feature>
<evidence type="ECO:0000313" key="17">
    <source>
        <dbReference type="EMBL" id="RZC34273.1"/>
    </source>
</evidence>
<evidence type="ECO:0000256" key="13">
    <source>
        <dbReference type="ARBA" id="ARBA00032464"/>
    </source>
</evidence>
<evidence type="ECO:0000256" key="11">
    <source>
        <dbReference type="ARBA" id="ARBA00022801"/>
    </source>
</evidence>
<keyword evidence="12" id="KW-0106">Calcium</keyword>
<dbReference type="PANTHER" id="PTHR10907">
    <property type="entry name" value="REGUCALCIN"/>
    <property type="match status" value="1"/>
</dbReference>
<dbReference type="GO" id="GO:0005737">
    <property type="term" value="C:cytoplasm"/>
    <property type="evidence" value="ECO:0007669"/>
    <property type="project" value="UniProtKB-SubCell"/>
</dbReference>
<dbReference type="STRING" id="1661398.A0A482VNJ6"/>
<evidence type="ECO:0000259" key="16">
    <source>
        <dbReference type="Pfam" id="PF08450"/>
    </source>
</evidence>
<comment type="cofactor">
    <cofactor evidence="15">
        <name>Zn(2+)</name>
        <dbReference type="ChEBI" id="CHEBI:29105"/>
    </cofactor>
    <text evidence="15">Binds 1 divalent metal cation per subunit.</text>
</comment>
<comment type="cofactor">
    <cofactor evidence="2">
        <name>Ca(2+)</name>
        <dbReference type="ChEBI" id="CHEBI:29108"/>
    </cofactor>
</comment>
<reference evidence="17 18" key="1">
    <citation type="submission" date="2017-03" db="EMBL/GenBank/DDBJ databases">
        <title>Genome of the blue death feigning beetle - Asbolus verrucosus.</title>
        <authorList>
            <person name="Rider S.D."/>
        </authorList>
    </citation>
    <scope>NUCLEOTIDE SEQUENCE [LARGE SCALE GENOMIC DNA]</scope>
    <source>
        <strain evidence="17">Butters</strain>
        <tissue evidence="17">Head and leg muscle</tissue>
    </source>
</reference>
<feature type="binding site" evidence="15">
    <location>
        <position position="113"/>
    </location>
    <ligand>
        <name>substrate</name>
    </ligand>
</feature>
<evidence type="ECO:0000256" key="7">
    <source>
        <dbReference type="ARBA" id="ARBA00013227"/>
    </source>
</evidence>
<comment type="cofactor">
    <cofactor evidence="3">
        <name>Mn(2+)</name>
        <dbReference type="ChEBI" id="CHEBI:29035"/>
    </cofactor>
</comment>
<evidence type="ECO:0000256" key="5">
    <source>
        <dbReference type="ARBA" id="ARBA00004496"/>
    </source>
</evidence>
<dbReference type="FunFam" id="2.120.10.30:FF:000027">
    <property type="entry name" value="Regucalcin homologue"/>
    <property type="match status" value="1"/>
</dbReference>
<protein>
    <recommendedName>
        <fullName evidence="8">Regucalcin</fullName>
        <ecNumber evidence="7">3.1.1.17</ecNumber>
    </recommendedName>
    <alternativeName>
        <fullName evidence="13">Gluconolactonase</fullName>
    </alternativeName>
</protein>
<feature type="binding site" evidence="15">
    <location>
        <position position="131"/>
    </location>
    <ligand>
        <name>substrate</name>
    </ligand>
</feature>
<name>A0A482VNJ6_ASBVE</name>
<feature type="active site" description="Proton donor/acceptor" evidence="14">
    <location>
        <position position="218"/>
    </location>
</feature>
<comment type="subcellular location">
    <subcellularLocation>
        <location evidence="5">Cytoplasm</location>
    </subcellularLocation>
</comment>
<dbReference type="EC" id="3.1.1.17" evidence="7"/>
<evidence type="ECO:0000256" key="3">
    <source>
        <dbReference type="ARBA" id="ARBA00001936"/>
    </source>
</evidence>
<comment type="catalytic activity">
    <reaction evidence="1">
        <text>D-glucono-1,5-lactone + H2O = D-gluconate + H(+)</text>
        <dbReference type="Rhea" id="RHEA:10440"/>
        <dbReference type="ChEBI" id="CHEBI:15377"/>
        <dbReference type="ChEBI" id="CHEBI:15378"/>
        <dbReference type="ChEBI" id="CHEBI:16217"/>
        <dbReference type="ChEBI" id="CHEBI:18391"/>
        <dbReference type="EC" id="3.1.1.17"/>
    </reaction>
</comment>
<evidence type="ECO:0000256" key="15">
    <source>
        <dbReference type="PIRSR" id="PIRSR605511-2"/>
    </source>
</evidence>
<evidence type="ECO:0000256" key="14">
    <source>
        <dbReference type="PIRSR" id="PIRSR605511-1"/>
    </source>
</evidence>
<dbReference type="AlphaFoldDB" id="A0A482VNJ6"/>
<accession>A0A482VNJ6</accession>
<feature type="binding site" evidence="15">
    <location>
        <position position="111"/>
    </location>
    <ligand>
        <name>substrate</name>
    </ligand>
</feature>
<keyword evidence="18" id="KW-1185">Reference proteome</keyword>
<proteinExistence type="inferred from homology"/>
<dbReference type="EMBL" id="QDEB01081529">
    <property type="protein sequence ID" value="RZC34273.1"/>
    <property type="molecule type" value="Genomic_DNA"/>
</dbReference>
<organism evidence="17 18">
    <name type="scientific">Asbolus verrucosus</name>
    <name type="common">Desert ironclad beetle</name>
    <dbReference type="NCBI Taxonomy" id="1661398"/>
    <lineage>
        <taxon>Eukaryota</taxon>
        <taxon>Metazoa</taxon>
        <taxon>Ecdysozoa</taxon>
        <taxon>Arthropoda</taxon>
        <taxon>Hexapoda</taxon>
        <taxon>Insecta</taxon>
        <taxon>Pterygota</taxon>
        <taxon>Neoptera</taxon>
        <taxon>Endopterygota</taxon>
        <taxon>Coleoptera</taxon>
        <taxon>Polyphaga</taxon>
        <taxon>Cucujiformia</taxon>
        <taxon>Tenebrionidae</taxon>
        <taxon>Pimeliinae</taxon>
        <taxon>Asbolus</taxon>
    </lineage>
</organism>
<evidence type="ECO:0000256" key="12">
    <source>
        <dbReference type="ARBA" id="ARBA00022837"/>
    </source>
</evidence>
<dbReference type="GO" id="GO:0019853">
    <property type="term" value="P:L-ascorbic acid biosynthetic process"/>
    <property type="evidence" value="ECO:0007669"/>
    <property type="project" value="TreeGrafter"/>
</dbReference>
<keyword evidence="11" id="KW-0378">Hydrolase</keyword>
<dbReference type="SUPFAM" id="SSF63829">
    <property type="entry name" value="Calcium-dependent phosphotriesterase"/>
    <property type="match status" value="2"/>
</dbReference>
<evidence type="ECO:0000256" key="6">
    <source>
        <dbReference type="ARBA" id="ARBA00008853"/>
    </source>
</evidence>
<evidence type="ECO:0000256" key="2">
    <source>
        <dbReference type="ARBA" id="ARBA00001913"/>
    </source>
</evidence>
<feature type="binding site" evidence="15">
    <location>
        <position position="218"/>
    </location>
    <ligand>
        <name>a divalent metal cation</name>
        <dbReference type="ChEBI" id="CHEBI:60240"/>
    </ligand>
</feature>
<dbReference type="GO" id="GO:0004341">
    <property type="term" value="F:gluconolactonase activity"/>
    <property type="evidence" value="ECO:0007669"/>
    <property type="project" value="UniProtKB-EC"/>
</dbReference>
<evidence type="ECO:0000256" key="9">
    <source>
        <dbReference type="ARBA" id="ARBA00022490"/>
    </source>
</evidence>
<dbReference type="InterPro" id="IPR011042">
    <property type="entry name" value="6-blade_b-propeller_TolB-like"/>
</dbReference>
<feature type="domain" description="SMP-30/Gluconolactonase/LRE-like region" evidence="16">
    <location>
        <begin position="21"/>
        <end position="277"/>
    </location>
</feature>
<dbReference type="GO" id="GO:0005509">
    <property type="term" value="F:calcium ion binding"/>
    <property type="evidence" value="ECO:0007669"/>
    <property type="project" value="TreeGrafter"/>
</dbReference>
<dbReference type="OrthoDB" id="423498at2759"/>
<comment type="cofactor">
    <cofactor evidence="4">
        <name>Mg(2+)</name>
        <dbReference type="ChEBI" id="CHEBI:18420"/>
    </cofactor>
</comment>
<evidence type="ECO:0000313" key="18">
    <source>
        <dbReference type="Proteomes" id="UP000292052"/>
    </source>
</evidence>
<keyword evidence="15" id="KW-0862">Zinc</keyword>
<comment type="caution">
    <text evidence="17">The sequence shown here is derived from an EMBL/GenBank/DDBJ whole genome shotgun (WGS) entry which is preliminary data.</text>
</comment>
<keyword evidence="10 15" id="KW-0479">Metal-binding</keyword>
<feature type="domain" description="SMP-30/Gluconolactonase/LRE-like region" evidence="16">
    <location>
        <begin position="336"/>
        <end position="484"/>
    </location>
</feature>
<dbReference type="PANTHER" id="PTHR10907:SF47">
    <property type="entry name" value="REGUCALCIN"/>
    <property type="match status" value="1"/>
</dbReference>
<dbReference type="Pfam" id="PF08450">
    <property type="entry name" value="SGL"/>
    <property type="match status" value="2"/>
</dbReference>
<dbReference type="Proteomes" id="UP000292052">
    <property type="component" value="Unassembled WGS sequence"/>
</dbReference>
<feature type="binding site" evidence="15">
    <location>
        <position position="22"/>
    </location>
    <ligand>
        <name>a divalent metal cation</name>
        <dbReference type="ChEBI" id="CHEBI:60240"/>
    </ligand>
</feature>
<gene>
    <name evidence="17" type="ORF">BDFB_000368</name>
</gene>
<dbReference type="InterPro" id="IPR013658">
    <property type="entry name" value="SGL"/>
</dbReference>
<sequence length="485" mass="54283">ISCYSFCNPLLYQLTPPVDHAESPTWDNRKGVLYFVDIHAGDIYSYEYTTGKLYSIHLNGEVTPVVSSKNDPDLLIVGLNRTIVALEWNGKNKFYRMKQLTTVSNQFPTSRFNDGKADKQGRLWFGTMGFEDARGVTPNQGLLYKITRENLQNPSVMIAPVNVSNGLTWNKANNKFYYIDTPTRLVMEYEYNDKRGEIKNGRVAFNLSEYQTITGFPDGMTIDRDDNLWIALYGGGAIIKVDPRTSNILRVEAVPAEAVTSVTWGGSNFDTLFVTTSRFGLTREQRLEQPAAGSVFAFTGLGTAGGEVFEADIIDPIENDFSGPGVYQIIESIDHAESPSWDNRNGLLYFVNIHEGQIYRYDFTKDEIQFIKLDGEVAPIILFKKNPNLLIACLSRSVGLGISASSETRILTTVSEQYPTSTMGHEDQNGLTPNEGVFYKLTCDNLNSPLVAIAPVNISNGIAWKKANNKFYYIDIPTRQVVEYT</sequence>
<dbReference type="InterPro" id="IPR005511">
    <property type="entry name" value="SMP-30"/>
</dbReference>
<evidence type="ECO:0000256" key="1">
    <source>
        <dbReference type="ARBA" id="ARBA00001589"/>
    </source>
</evidence>
<dbReference type="Gene3D" id="2.120.10.30">
    <property type="entry name" value="TolB, C-terminal domain"/>
    <property type="match status" value="2"/>
</dbReference>
<evidence type="ECO:0000256" key="8">
    <source>
        <dbReference type="ARBA" id="ARBA00016808"/>
    </source>
</evidence>
<feature type="binding site" evidence="15">
    <location>
        <position position="165"/>
    </location>
    <ligand>
        <name>a divalent metal cation</name>
        <dbReference type="ChEBI" id="CHEBI:60240"/>
    </ligand>
</feature>
<comment type="similarity">
    <text evidence="6">Belongs to the SMP-30/CGR1 family.</text>
</comment>